<dbReference type="Gene3D" id="3.40.1160.10">
    <property type="entry name" value="Acetylglutamate kinase-like"/>
    <property type="match status" value="1"/>
</dbReference>
<proteinExistence type="predicted"/>
<dbReference type="EC" id="2.7.2.8" evidence="2"/>
<evidence type="ECO:0000256" key="4">
    <source>
        <dbReference type="ARBA" id="ARBA00048141"/>
    </source>
</evidence>
<dbReference type="PANTHER" id="PTHR23342">
    <property type="entry name" value="N-ACETYLGLUTAMATE SYNTHASE"/>
    <property type="match status" value="1"/>
</dbReference>
<comment type="catalytic activity">
    <reaction evidence="4">
        <text>N-acetyl-L-glutamate + ATP = N-acetyl-L-glutamyl 5-phosphate + ADP</text>
        <dbReference type="Rhea" id="RHEA:14629"/>
        <dbReference type="ChEBI" id="CHEBI:30616"/>
        <dbReference type="ChEBI" id="CHEBI:44337"/>
        <dbReference type="ChEBI" id="CHEBI:57936"/>
        <dbReference type="ChEBI" id="CHEBI:456216"/>
        <dbReference type="EC" id="2.7.2.8"/>
    </reaction>
</comment>
<evidence type="ECO:0000256" key="3">
    <source>
        <dbReference type="ARBA" id="ARBA00022679"/>
    </source>
</evidence>
<dbReference type="GO" id="GO:0016301">
    <property type="term" value="F:kinase activity"/>
    <property type="evidence" value="ECO:0007669"/>
    <property type="project" value="UniProtKB-KW"/>
</dbReference>
<dbReference type="Proteomes" id="UP001180081">
    <property type="component" value="Unassembled WGS sequence"/>
</dbReference>
<evidence type="ECO:0000256" key="2">
    <source>
        <dbReference type="ARBA" id="ARBA00013065"/>
    </source>
</evidence>
<keyword evidence="3" id="KW-0808">Transferase</keyword>
<evidence type="ECO:0000256" key="1">
    <source>
        <dbReference type="ARBA" id="ARBA00004828"/>
    </source>
</evidence>
<dbReference type="SUPFAM" id="SSF53633">
    <property type="entry name" value="Carbamate kinase-like"/>
    <property type="match status" value="1"/>
</dbReference>
<dbReference type="InterPro" id="IPR036393">
    <property type="entry name" value="AceGlu_kinase-like_sf"/>
</dbReference>
<dbReference type="PANTHER" id="PTHR23342:SF0">
    <property type="entry name" value="N-ACETYLGLUTAMATE SYNTHASE, MITOCHONDRIAL"/>
    <property type="match status" value="1"/>
</dbReference>
<sequence>MTPNVRHFTGMATPAKANAQTYLQGLNADLLAGSLPFVQALQQQTVVVVFAGTASYDPAIRQTFAQDISLLAMMGAQAVLIHGGAPAFHAAGGASLVERVATQVTRTALAEINLELVRLINQDGPRAIGLAGQDGQLLRAAPPAAAGRAAEVATLDASLLQIMQANGLLPVIMPMAPDADGNDQLLVPEQIGSLLAQRLKANTLVLMVNGDVLHAVDSHDGLNSRAQLEVWLGEHSEALGATTVRAALDALSHGVSTVHLVEAGVPHTLLGQLLTEEGCGMALCHRSGASLLADSSRYFHDCDSLLRPDFQVERKRVVRF</sequence>
<evidence type="ECO:0000259" key="5">
    <source>
        <dbReference type="Pfam" id="PF00696"/>
    </source>
</evidence>
<dbReference type="RefSeq" id="WP_290332666.1">
    <property type="nucleotide sequence ID" value="NZ_JAUFPU010000008.1"/>
</dbReference>
<dbReference type="EMBL" id="JAUFPU010000008">
    <property type="protein sequence ID" value="MDN3577196.1"/>
    <property type="molecule type" value="Genomic_DNA"/>
</dbReference>
<comment type="caution">
    <text evidence="6">The sequence shown here is derived from an EMBL/GenBank/DDBJ whole genome shotgun (WGS) entry which is preliminary data.</text>
</comment>
<gene>
    <name evidence="6" type="ORF">QWZ03_10495</name>
</gene>
<protein>
    <recommendedName>
        <fullName evidence="2">acetylglutamate kinase</fullName>
        <ecNumber evidence="2">2.7.2.8</ecNumber>
    </recommendedName>
</protein>
<reference evidence="6" key="2">
    <citation type="submission" date="2023-06" db="EMBL/GenBank/DDBJ databases">
        <authorList>
            <person name="Lucena T."/>
            <person name="Sun Q."/>
        </authorList>
    </citation>
    <scope>NUCLEOTIDE SEQUENCE</scope>
    <source>
        <strain evidence="6">CECT 7703</strain>
    </source>
</reference>
<accession>A0ABT8B6A1</accession>
<feature type="domain" description="Aspartate/glutamate/uridylate kinase" evidence="5">
    <location>
        <begin position="45"/>
        <end position="259"/>
    </location>
</feature>
<name>A0ABT8B6A1_9NEIS</name>
<evidence type="ECO:0000313" key="6">
    <source>
        <dbReference type="EMBL" id="MDN3577196.1"/>
    </source>
</evidence>
<organism evidence="6 7">
    <name type="scientific">Chitinimonas viridis</name>
    <dbReference type="NCBI Taxonomy" id="664880"/>
    <lineage>
        <taxon>Bacteria</taxon>
        <taxon>Pseudomonadati</taxon>
        <taxon>Pseudomonadota</taxon>
        <taxon>Betaproteobacteria</taxon>
        <taxon>Neisseriales</taxon>
        <taxon>Chitinibacteraceae</taxon>
        <taxon>Chitinimonas</taxon>
    </lineage>
</organism>
<comment type="pathway">
    <text evidence="1">Amino-acid biosynthesis; L-arginine biosynthesis; N(2)-acetyl-L-ornithine from L-glutamate: step 2/4.</text>
</comment>
<dbReference type="InterPro" id="IPR001048">
    <property type="entry name" value="Asp/Glu/Uridylate_kinase"/>
</dbReference>
<keyword evidence="6" id="KW-0418">Kinase</keyword>
<keyword evidence="7" id="KW-1185">Reference proteome</keyword>
<evidence type="ECO:0000313" key="7">
    <source>
        <dbReference type="Proteomes" id="UP001180081"/>
    </source>
</evidence>
<dbReference type="Pfam" id="PF00696">
    <property type="entry name" value="AA_kinase"/>
    <property type="match status" value="1"/>
</dbReference>
<reference evidence="6" key="1">
    <citation type="journal article" date="2014" name="Int. J. Syst. Evol. Microbiol.">
        <title>Complete genome of a new Firmicutes species belonging to the dominant human colonic microbiota ('Ruminococcus bicirculans') reveals two chromosomes and a selective capacity to utilize plant glucans.</title>
        <authorList>
            <consortium name="NISC Comparative Sequencing Program"/>
            <person name="Wegmann U."/>
            <person name="Louis P."/>
            <person name="Goesmann A."/>
            <person name="Henrissat B."/>
            <person name="Duncan S.H."/>
            <person name="Flint H.J."/>
        </authorList>
    </citation>
    <scope>NUCLEOTIDE SEQUENCE</scope>
    <source>
        <strain evidence="6">CECT 7703</strain>
    </source>
</reference>